<dbReference type="Proteomes" id="UP000616608">
    <property type="component" value="Unassembled WGS sequence"/>
</dbReference>
<dbReference type="Gene3D" id="3.40.630.30">
    <property type="match status" value="1"/>
</dbReference>
<comment type="caution">
    <text evidence="2">The sequence shown here is derived from an EMBL/GenBank/DDBJ whole genome shotgun (WGS) entry which is preliminary data.</text>
</comment>
<dbReference type="GO" id="GO:0016747">
    <property type="term" value="F:acyltransferase activity, transferring groups other than amino-acyl groups"/>
    <property type="evidence" value="ECO:0007669"/>
    <property type="project" value="InterPro"/>
</dbReference>
<dbReference type="PANTHER" id="PTHR43792:SF1">
    <property type="entry name" value="N-ACETYLTRANSFERASE DOMAIN-CONTAINING PROTEIN"/>
    <property type="match status" value="1"/>
</dbReference>
<name>A0A917D5G7_9BACI</name>
<feature type="domain" description="N-acetyltransferase" evidence="1">
    <location>
        <begin position="10"/>
        <end position="161"/>
    </location>
</feature>
<evidence type="ECO:0000259" key="1">
    <source>
        <dbReference type="PROSITE" id="PS51186"/>
    </source>
</evidence>
<dbReference type="InterPro" id="IPR016181">
    <property type="entry name" value="Acyl_CoA_acyltransferase"/>
</dbReference>
<dbReference type="PROSITE" id="PS51186">
    <property type="entry name" value="GNAT"/>
    <property type="match status" value="1"/>
</dbReference>
<dbReference type="AlphaFoldDB" id="A0A917D5G7"/>
<proteinExistence type="predicted"/>
<dbReference type="PANTHER" id="PTHR43792">
    <property type="entry name" value="GNAT FAMILY, PUTATIVE (AFU_ORTHOLOGUE AFUA_3G00765)-RELATED-RELATED"/>
    <property type="match status" value="1"/>
</dbReference>
<evidence type="ECO:0000313" key="2">
    <source>
        <dbReference type="EMBL" id="GGG11387.1"/>
    </source>
</evidence>
<keyword evidence="3" id="KW-1185">Reference proteome</keyword>
<gene>
    <name evidence="2" type="ORF">GCM10007425_02100</name>
</gene>
<dbReference type="SUPFAM" id="SSF55729">
    <property type="entry name" value="Acyl-CoA N-acyltransferases (Nat)"/>
    <property type="match status" value="1"/>
</dbReference>
<dbReference type="EMBL" id="BMJT01000001">
    <property type="protein sequence ID" value="GGG11387.1"/>
    <property type="molecule type" value="Genomic_DNA"/>
</dbReference>
<sequence length="163" mass="18632">MKQVIQTARLLLRQLHDDDAKALFVIWSNDDVTRHMNIQPFSTEAEALHMIRLINDLPTAFRYAVIYEGETVGSAGFNHVAADFSYVEIGYELSHKMWRQGFGTEIIQALIHEATRAGYQAMHAKIDPDNIASVKLVEKLGFYYKDHQIEEGAAVLRYELVLH</sequence>
<dbReference type="Pfam" id="PF13302">
    <property type="entry name" value="Acetyltransf_3"/>
    <property type="match status" value="1"/>
</dbReference>
<dbReference type="InterPro" id="IPR000182">
    <property type="entry name" value="GNAT_dom"/>
</dbReference>
<dbReference type="RefSeq" id="WP_188613158.1">
    <property type="nucleotide sequence ID" value="NZ_BMJT01000001.1"/>
</dbReference>
<accession>A0A917D5G7</accession>
<evidence type="ECO:0000313" key="3">
    <source>
        <dbReference type="Proteomes" id="UP000616608"/>
    </source>
</evidence>
<protein>
    <recommendedName>
        <fullName evidence="1">N-acetyltransferase domain-containing protein</fullName>
    </recommendedName>
</protein>
<dbReference type="InterPro" id="IPR051531">
    <property type="entry name" value="N-acetyltransferase"/>
</dbReference>
<reference evidence="2" key="1">
    <citation type="journal article" date="2014" name="Int. J. Syst. Evol. Microbiol.">
        <title>Complete genome sequence of Corynebacterium casei LMG S-19264T (=DSM 44701T), isolated from a smear-ripened cheese.</title>
        <authorList>
            <consortium name="US DOE Joint Genome Institute (JGI-PGF)"/>
            <person name="Walter F."/>
            <person name="Albersmeier A."/>
            <person name="Kalinowski J."/>
            <person name="Ruckert C."/>
        </authorList>
    </citation>
    <scope>NUCLEOTIDE SEQUENCE</scope>
    <source>
        <strain evidence="2">CGMCC 1.15760</strain>
    </source>
</reference>
<organism evidence="2 3">
    <name type="scientific">Lysinibacillus alkalisoli</name>
    <dbReference type="NCBI Taxonomy" id="1911548"/>
    <lineage>
        <taxon>Bacteria</taxon>
        <taxon>Bacillati</taxon>
        <taxon>Bacillota</taxon>
        <taxon>Bacilli</taxon>
        <taxon>Bacillales</taxon>
        <taxon>Bacillaceae</taxon>
        <taxon>Lysinibacillus</taxon>
    </lineage>
</organism>
<reference evidence="2" key="2">
    <citation type="submission" date="2020-09" db="EMBL/GenBank/DDBJ databases">
        <authorList>
            <person name="Sun Q."/>
            <person name="Zhou Y."/>
        </authorList>
    </citation>
    <scope>NUCLEOTIDE SEQUENCE</scope>
    <source>
        <strain evidence="2">CGMCC 1.15760</strain>
    </source>
</reference>